<evidence type="ECO:0000259" key="4">
    <source>
        <dbReference type="Pfam" id="PF10342"/>
    </source>
</evidence>
<name>A0ABQ9P2Z8_9PEZI</name>
<protein>
    <recommendedName>
        <fullName evidence="4">Yeast cell wall synthesis Kre9/Knh1-like N-terminal domain-containing protein</fullName>
    </recommendedName>
</protein>
<dbReference type="Proteomes" id="UP001172684">
    <property type="component" value="Unassembled WGS sequence"/>
</dbReference>
<dbReference type="EMBL" id="JAPDRL010000004">
    <property type="protein sequence ID" value="KAJ9668971.1"/>
    <property type="molecule type" value="Genomic_DNA"/>
</dbReference>
<reference evidence="5" key="1">
    <citation type="submission" date="2022-10" db="EMBL/GenBank/DDBJ databases">
        <title>Culturing micro-colonial fungi from biological soil crusts in the Mojave desert and describing Neophaeococcomyces mojavensis, and introducing the new genera and species Taxawa tesnikishii.</title>
        <authorList>
            <person name="Kurbessoian T."/>
            <person name="Stajich J.E."/>
        </authorList>
    </citation>
    <scope>NUCLEOTIDE SEQUENCE</scope>
    <source>
        <strain evidence="5">TK_1</strain>
    </source>
</reference>
<feature type="signal peptide" evidence="3">
    <location>
        <begin position="1"/>
        <end position="20"/>
    </location>
</feature>
<dbReference type="Pfam" id="PF10342">
    <property type="entry name" value="Kre9_KNH"/>
    <property type="match status" value="1"/>
</dbReference>
<evidence type="ECO:0000313" key="5">
    <source>
        <dbReference type="EMBL" id="KAJ9668971.1"/>
    </source>
</evidence>
<evidence type="ECO:0000256" key="1">
    <source>
        <dbReference type="ARBA" id="ARBA00022729"/>
    </source>
</evidence>
<dbReference type="PANTHER" id="PTHR40633:SF5">
    <property type="entry name" value="ANCHORED PROTEIN, PUTATIVE (AFU_ORTHOLOGUE AFUA_8G04370)-RELATED"/>
    <property type="match status" value="1"/>
</dbReference>
<organism evidence="5 6">
    <name type="scientific">Coniosporium apollinis</name>
    <dbReference type="NCBI Taxonomy" id="61459"/>
    <lineage>
        <taxon>Eukaryota</taxon>
        <taxon>Fungi</taxon>
        <taxon>Dikarya</taxon>
        <taxon>Ascomycota</taxon>
        <taxon>Pezizomycotina</taxon>
        <taxon>Dothideomycetes</taxon>
        <taxon>Dothideomycetes incertae sedis</taxon>
        <taxon>Coniosporium</taxon>
    </lineage>
</organism>
<sequence>MRFFAIVLAGLAAAVANAQSQPNPFNIPTTFSFTAGEPTTITWEPTTPGTVTLILRSGASNNLNSGAPIATSIPNTGSYTWTPDPSVTRGSDYTIQIISDSDPTQVNYTPFFVIESSNTVASTTGSFSLGATSSIPSLSSVSPTSTATGSRSSVSGSTSASESGSMTTTTSSMNASASSSASSAASSSSTAARSSSAAAATSAAESVVANSLPSNAAVANKRVAGGMVVLAVAGVGLAL</sequence>
<feature type="domain" description="Yeast cell wall synthesis Kre9/Knh1-like N-terminal" evidence="4">
    <location>
        <begin position="32"/>
        <end position="114"/>
    </location>
</feature>
<feature type="region of interest" description="Disordered" evidence="2">
    <location>
        <begin position="135"/>
        <end position="182"/>
    </location>
</feature>
<keyword evidence="1 3" id="KW-0732">Signal</keyword>
<comment type="caution">
    <text evidence="5">The sequence shown here is derived from an EMBL/GenBank/DDBJ whole genome shotgun (WGS) entry which is preliminary data.</text>
</comment>
<evidence type="ECO:0000256" key="2">
    <source>
        <dbReference type="SAM" id="MobiDB-lite"/>
    </source>
</evidence>
<dbReference type="InterPro" id="IPR052982">
    <property type="entry name" value="SRP1/TIP1-like"/>
</dbReference>
<accession>A0ABQ9P2Z8</accession>
<evidence type="ECO:0000256" key="3">
    <source>
        <dbReference type="SAM" id="SignalP"/>
    </source>
</evidence>
<evidence type="ECO:0000313" key="6">
    <source>
        <dbReference type="Proteomes" id="UP001172684"/>
    </source>
</evidence>
<dbReference type="InterPro" id="IPR018466">
    <property type="entry name" value="Kre9/Knh1-like_N"/>
</dbReference>
<keyword evidence="6" id="KW-1185">Reference proteome</keyword>
<dbReference type="PANTHER" id="PTHR40633">
    <property type="entry name" value="MATRIX PROTEIN, PUTATIVE (AFU_ORTHOLOGUE AFUA_8G05410)-RELATED"/>
    <property type="match status" value="1"/>
</dbReference>
<proteinExistence type="predicted"/>
<gene>
    <name evidence="5" type="ORF">H2201_000797</name>
</gene>
<feature type="chain" id="PRO_5045239981" description="Yeast cell wall synthesis Kre9/Knh1-like N-terminal domain-containing protein" evidence="3">
    <location>
        <begin position="21"/>
        <end position="239"/>
    </location>
</feature>